<proteinExistence type="predicted"/>
<dbReference type="InterPro" id="IPR010775">
    <property type="entry name" value="DUF1365"/>
</dbReference>
<dbReference type="EMBL" id="JAFREP010000022">
    <property type="protein sequence ID" value="MBO1321122.1"/>
    <property type="molecule type" value="Genomic_DNA"/>
</dbReference>
<dbReference type="RefSeq" id="WP_207861097.1">
    <property type="nucleotide sequence ID" value="NZ_JAFREP010000022.1"/>
</dbReference>
<dbReference type="PANTHER" id="PTHR33973">
    <property type="entry name" value="OS07G0153300 PROTEIN"/>
    <property type="match status" value="1"/>
</dbReference>
<reference evidence="1" key="1">
    <citation type="submission" date="2021-03" db="EMBL/GenBank/DDBJ databases">
        <authorList>
            <person name="Wang G."/>
        </authorList>
    </citation>
    <scope>NUCLEOTIDE SEQUENCE</scope>
    <source>
        <strain evidence="1">KCTC 12899</strain>
    </source>
</reference>
<evidence type="ECO:0000313" key="1">
    <source>
        <dbReference type="EMBL" id="MBO1321122.1"/>
    </source>
</evidence>
<dbReference type="PANTHER" id="PTHR33973:SF4">
    <property type="entry name" value="OS07G0153300 PROTEIN"/>
    <property type="match status" value="1"/>
</dbReference>
<comment type="caution">
    <text evidence="1">The sequence shown here is derived from an EMBL/GenBank/DDBJ whole genome shotgun (WGS) entry which is preliminary data.</text>
</comment>
<sequence length="280" mass="32560">MSALNEHAVLGEHSRVYRGWVRHRRYLPKAHDFQYQLYMLYLDLDEIDAIFSAKWWTSLGRAPRPLAFRREDYLGPTEVPLKTAVQQRVREVAGLDVTGPVRMLSQVRVFGWVFNPVTFYFCFDETDAHPRVILAEITNTPWGERHTYALECRRAATKNQFTMAKQFHISPFMPMDMHYRWSFSGPGRNLAIHMENFRRGERCFDATLSMEEQPMTAGNLGRCLVDYPLMTGKIAVGIYWQALRLWLKRVPFYSHPKYSDPRAAAPGVHTTRVPAEELSS</sequence>
<dbReference type="Pfam" id="PF07103">
    <property type="entry name" value="DUF1365"/>
    <property type="match status" value="1"/>
</dbReference>
<dbReference type="AlphaFoldDB" id="A0A8J7U4X8"/>
<keyword evidence="2" id="KW-1185">Reference proteome</keyword>
<protein>
    <submittedName>
        <fullName evidence="1">DUF1365 domain-containing protein</fullName>
    </submittedName>
</protein>
<name>A0A8J7U4X8_9BACT</name>
<organism evidence="1 2">
    <name type="scientific">Acanthopleuribacter pedis</name>
    <dbReference type="NCBI Taxonomy" id="442870"/>
    <lineage>
        <taxon>Bacteria</taxon>
        <taxon>Pseudomonadati</taxon>
        <taxon>Acidobacteriota</taxon>
        <taxon>Holophagae</taxon>
        <taxon>Acanthopleuribacterales</taxon>
        <taxon>Acanthopleuribacteraceae</taxon>
        <taxon>Acanthopleuribacter</taxon>
    </lineage>
</organism>
<dbReference type="Proteomes" id="UP000664417">
    <property type="component" value="Unassembled WGS sequence"/>
</dbReference>
<gene>
    <name evidence="1" type="ORF">J3U88_21765</name>
</gene>
<evidence type="ECO:0000313" key="2">
    <source>
        <dbReference type="Proteomes" id="UP000664417"/>
    </source>
</evidence>
<accession>A0A8J7U4X8</accession>